<proteinExistence type="predicted"/>
<dbReference type="OrthoDB" id="1434917at2"/>
<dbReference type="SUPFAM" id="SSF109854">
    <property type="entry name" value="DinB/YfiT-like putative metalloenzymes"/>
    <property type="match status" value="1"/>
</dbReference>
<feature type="domain" description="DinB-like" evidence="1">
    <location>
        <begin position="12"/>
        <end position="150"/>
    </location>
</feature>
<evidence type="ECO:0000313" key="3">
    <source>
        <dbReference type="Proteomes" id="UP000321533"/>
    </source>
</evidence>
<keyword evidence="3" id="KW-1185">Reference proteome</keyword>
<dbReference type="InterPro" id="IPR034660">
    <property type="entry name" value="DinB/YfiT-like"/>
</dbReference>
<dbReference type="Pfam" id="PF12867">
    <property type="entry name" value="DinB_2"/>
    <property type="match status" value="1"/>
</dbReference>
<dbReference type="Proteomes" id="UP000321533">
    <property type="component" value="Chromosome"/>
</dbReference>
<name>A0A5B8VFH2_9BACT</name>
<evidence type="ECO:0000313" key="2">
    <source>
        <dbReference type="EMBL" id="QEC69286.1"/>
    </source>
</evidence>
<sequence length="178" mass="20098">MKFDLDKTLEIIERTPSVLNALLQGVSDDWVHHNEGENTWSVFDVVGHLIVCEQTDFITRTKIILSSSGDKILVPIDRQAQFAWSKGKTLADLLKAFEVHRKENIQKLLAFQLGDSDFEKAAVHPKLGNLTLRDLLATWAVHDLNHLSQITRVMAKQYKEAVGPFTVFLGILNLKHTA</sequence>
<dbReference type="EMBL" id="CP042435">
    <property type="protein sequence ID" value="QEC69286.1"/>
    <property type="molecule type" value="Genomic_DNA"/>
</dbReference>
<dbReference type="AlphaFoldDB" id="A0A5B8VFH2"/>
<dbReference type="KEGG" id="pgin:FRZ67_18965"/>
<dbReference type="InterPro" id="IPR024775">
    <property type="entry name" value="DinB-like"/>
</dbReference>
<gene>
    <name evidence="2" type="ORF">FRZ67_18965</name>
</gene>
<accession>A0A5B8VFH2</accession>
<dbReference type="RefSeq" id="WP_147192163.1">
    <property type="nucleotide sequence ID" value="NZ_CP042435.1"/>
</dbReference>
<organism evidence="2 3">
    <name type="scientific">Panacibacter ginsenosidivorans</name>
    <dbReference type="NCBI Taxonomy" id="1813871"/>
    <lineage>
        <taxon>Bacteria</taxon>
        <taxon>Pseudomonadati</taxon>
        <taxon>Bacteroidota</taxon>
        <taxon>Chitinophagia</taxon>
        <taxon>Chitinophagales</taxon>
        <taxon>Chitinophagaceae</taxon>
        <taxon>Panacibacter</taxon>
    </lineage>
</organism>
<evidence type="ECO:0000259" key="1">
    <source>
        <dbReference type="Pfam" id="PF12867"/>
    </source>
</evidence>
<reference evidence="2 3" key="1">
    <citation type="journal article" date="2016" name="Int. J. Syst. Evol. Microbiol.">
        <title>Panacibacter ginsenosidivorans gen. nov., sp. nov., with ginsenoside converting activity isolated from soil of a ginseng field.</title>
        <authorList>
            <person name="Siddiqi M.Z."/>
            <person name="Muhammad Shafi S."/>
            <person name="Choi K.D."/>
            <person name="Im W.T."/>
        </authorList>
    </citation>
    <scope>NUCLEOTIDE SEQUENCE [LARGE SCALE GENOMIC DNA]</scope>
    <source>
        <strain evidence="2 3">Gsoil1550</strain>
    </source>
</reference>
<dbReference type="Gene3D" id="1.20.120.450">
    <property type="entry name" value="dinb family like domain"/>
    <property type="match status" value="1"/>
</dbReference>
<protein>
    <submittedName>
        <fullName evidence="2">DinB family protein</fullName>
    </submittedName>
</protein>